<dbReference type="STRING" id="50376.A0A517LKW8"/>
<keyword evidence="4" id="KW-0472">Membrane</keyword>
<organism evidence="8 9">
    <name type="scientific">Venturia effusa</name>
    <dbReference type="NCBI Taxonomy" id="50376"/>
    <lineage>
        <taxon>Eukaryota</taxon>
        <taxon>Fungi</taxon>
        <taxon>Dikarya</taxon>
        <taxon>Ascomycota</taxon>
        <taxon>Pezizomycotina</taxon>
        <taxon>Dothideomycetes</taxon>
        <taxon>Pleosporomycetidae</taxon>
        <taxon>Venturiales</taxon>
        <taxon>Venturiaceae</taxon>
        <taxon>Venturia</taxon>
    </lineage>
</organism>
<protein>
    <recommendedName>
        <fullName evidence="7">Ima1 N-terminal domain-containing protein</fullName>
    </recommendedName>
</protein>
<keyword evidence="3" id="KW-1133">Transmembrane helix</keyword>
<dbReference type="InterPro" id="IPR018617">
    <property type="entry name" value="Ima1_N"/>
</dbReference>
<accession>A0A517LKW8</accession>
<evidence type="ECO:0000313" key="9">
    <source>
        <dbReference type="Proteomes" id="UP000316270"/>
    </source>
</evidence>
<evidence type="ECO:0000256" key="6">
    <source>
        <dbReference type="SAM" id="MobiDB-lite"/>
    </source>
</evidence>
<keyword evidence="9" id="KW-1185">Reference proteome</keyword>
<dbReference type="GO" id="GO:0034506">
    <property type="term" value="C:chromosome, centromeric core domain"/>
    <property type="evidence" value="ECO:0007669"/>
    <property type="project" value="TreeGrafter"/>
</dbReference>
<dbReference type="GO" id="GO:0005637">
    <property type="term" value="C:nuclear inner membrane"/>
    <property type="evidence" value="ECO:0007669"/>
    <property type="project" value="UniProtKB-SubCell"/>
</dbReference>
<sequence length="646" mass="71997">MPMPMPTLLRGAYLTCWYCQTKSSQRRTPQLRQWTCASCESVNYLDANGQITDPPASSAPNTPKASRNQYAHLPARASSPHLSEQQSTIFCPTCTQNQHFYTEALASYLPDPHDSEYDTFLDKLDEFRTNLAKRYPQLCSQCAPKVNQRLRETTKAARDDYLRRRLVQSKVRRIVDWKRWGWRRTAIFAGGLAWSISLLLQVEYHAVGMLSPAQVQDDASYTNWLSTQTCIWTSVSERQSQLNCLLAAHERAWSCLWLGLLSCWWNNRLAEISYSQARVRGVNNHMALQAIVLLVRAAALWSLDMRWLRDLGIPVNAAHSAMLVFLFFTTMTSLQSVRLVKAPQVSFSGLQPILADSSTTPRQMSHESTHTTSTFPISSLGRQHSPESSDSAHDYEFGETDDTLSVASTSMDWMPTEPTEIKQINPRRPAQPTFQSPYRHVGPSPFRGTLPPAPQGPAQKALNARRMQPFLPASKEKKEMFARRLAGDDQLGDLGGSRRGDYTLRQPTMVDREAESRETGLESLFNAAFSVSNKPPEVARSQEQEEREGFLPGIESASSGFQDLSHTKPKRVAQVHDGVGVGNAVPEVLALGWLFLALAALGSAMLVRQGWGYWGEVGSTIWKVLNGSGEGLAAGEGLGGTRHSPR</sequence>
<evidence type="ECO:0000259" key="7">
    <source>
        <dbReference type="Pfam" id="PF09779"/>
    </source>
</evidence>
<dbReference type="GO" id="GO:0044732">
    <property type="term" value="C:mitotic spindle pole body"/>
    <property type="evidence" value="ECO:0007669"/>
    <property type="project" value="TreeGrafter"/>
</dbReference>
<feature type="compositionally biased region" description="Polar residues" evidence="6">
    <location>
        <begin position="370"/>
        <end position="383"/>
    </location>
</feature>
<name>A0A517LKW8_9PEZI</name>
<gene>
    <name evidence="8" type="ORF">FKW77_001798</name>
</gene>
<evidence type="ECO:0000256" key="2">
    <source>
        <dbReference type="ARBA" id="ARBA00022692"/>
    </source>
</evidence>
<feature type="region of interest" description="Disordered" evidence="6">
    <location>
        <begin position="357"/>
        <end position="396"/>
    </location>
</feature>
<dbReference type="PANTHER" id="PTHR28538">
    <property type="entry name" value="INTEGRAL INNER NUCLEAR MEMBRANE PROTEIN IMA1"/>
    <property type="match status" value="1"/>
</dbReference>
<keyword evidence="2" id="KW-0812">Transmembrane</keyword>
<evidence type="ECO:0000256" key="3">
    <source>
        <dbReference type="ARBA" id="ARBA00022989"/>
    </source>
</evidence>
<dbReference type="Pfam" id="PF09779">
    <property type="entry name" value="Ima1_N"/>
    <property type="match status" value="1"/>
</dbReference>
<dbReference type="Proteomes" id="UP000316270">
    <property type="component" value="Chromosome 15"/>
</dbReference>
<dbReference type="EMBL" id="CP042199">
    <property type="protein sequence ID" value="QDS76279.1"/>
    <property type="molecule type" value="Genomic_DNA"/>
</dbReference>
<reference evidence="8 9" key="1">
    <citation type="submission" date="2019-07" db="EMBL/GenBank/DDBJ databases">
        <title>Finished genome of Venturia effusa.</title>
        <authorList>
            <person name="Young C.A."/>
            <person name="Cox M.P."/>
            <person name="Ganley A.R.D."/>
            <person name="David W.J."/>
        </authorList>
    </citation>
    <scope>NUCLEOTIDE SEQUENCE [LARGE SCALE GENOMIC DNA]</scope>
    <source>
        <strain evidence="9">albino</strain>
    </source>
</reference>
<evidence type="ECO:0000256" key="5">
    <source>
        <dbReference type="ARBA" id="ARBA00023242"/>
    </source>
</evidence>
<dbReference type="InterPro" id="IPR042321">
    <property type="entry name" value="Ima1"/>
</dbReference>
<feature type="compositionally biased region" description="Basic and acidic residues" evidence="6">
    <location>
        <begin position="384"/>
        <end position="396"/>
    </location>
</feature>
<dbReference type="AlphaFoldDB" id="A0A517LKW8"/>
<feature type="domain" description="Ima1 N-terminal" evidence="7">
    <location>
        <begin position="14"/>
        <end position="146"/>
    </location>
</feature>
<proteinExistence type="predicted"/>
<keyword evidence="5" id="KW-0539">Nucleus</keyword>
<comment type="subcellular location">
    <subcellularLocation>
        <location evidence="1">Nucleus inner membrane</location>
        <topology evidence="1">Multi-pass membrane protein</topology>
    </subcellularLocation>
</comment>
<dbReference type="GO" id="GO:0071765">
    <property type="term" value="P:nuclear inner membrane organization"/>
    <property type="evidence" value="ECO:0007669"/>
    <property type="project" value="InterPro"/>
</dbReference>
<evidence type="ECO:0000256" key="4">
    <source>
        <dbReference type="ARBA" id="ARBA00023136"/>
    </source>
</evidence>
<dbReference type="PANTHER" id="PTHR28538:SF1">
    <property type="entry name" value="INTEGRAL INNER NUCLEAR MEMBRANE PROTEIN IMA1"/>
    <property type="match status" value="1"/>
</dbReference>
<evidence type="ECO:0000256" key="1">
    <source>
        <dbReference type="ARBA" id="ARBA00004473"/>
    </source>
</evidence>
<dbReference type="OrthoDB" id="5966927at2759"/>
<dbReference type="GO" id="GO:0034992">
    <property type="term" value="C:microtubule organizing center attachment site"/>
    <property type="evidence" value="ECO:0007669"/>
    <property type="project" value="TreeGrafter"/>
</dbReference>
<evidence type="ECO:0000313" key="8">
    <source>
        <dbReference type="EMBL" id="QDS76279.1"/>
    </source>
</evidence>